<dbReference type="Pfam" id="PF00931">
    <property type="entry name" value="NB-ARC"/>
    <property type="match status" value="1"/>
</dbReference>
<evidence type="ECO:0000313" key="3">
    <source>
        <dbReference type="Proteomes" id="UP001500751"/>
    </source>
</evidence>
<evidence type="ECO:0000259" key="1">
    <source>
        <dbReference type="Pfam" id="PF00931"/>
    </source>
</evidence>
<dbReference type="EMBL" id="BAAAQN010000004">
    <property type="protein sequence ID" value="GAA2016409.1"/>
    <property type="molecule type" value="Genomic_DNA"/>
</dbReference>
<dbReference type="Gene3D" id="1.10.10.10">
    <property type="entry name" value="Winged helix-like DNA-binding domain superfamily/Winged helix DNA-binding domain"/>
    <property type="match status" value="1"/>
</dbReference>
<gene>
    <name evidence="2" type="ORF">GCM10009839_09970</name>
</gene>
<dbReference type="Proteomes" id="UP001500751">
    <property type="component" value="Unassembled WGS sequence"/>
</dbReference>
<dbReference type="SUPFAM" id="SSF48452">
    <property type="entry name" value="TPR-like"/>
    <property type="match status" value="2"/>
</dbReference>
<name>A0ABN2TP92_9ACTN</name>
<accession>A0ABN2TP92</accession>
<dbReference type="PRINTS" id="PR00364">
    <property type="entry name" value="DISEASERSIST"/>
</dbReference>
<evidence type="ECO:0000313" key="2">
    <source>
        <dbReference type="EMBL" id="GAA2016409.1"/>
    </source>
</evidence>
<protein>
    <recommendedName>
        <fullName evidence="1">NB-ARC domain-containing protein</fullName>
    </recommendedName>
</protein>
<feature type="domain" description="NB-ARC" evidence="1">
    <location>
        <begin position="173"/>
        <end position="324"/>
    </location>
</feature>
<proteinExistence type="predicted"/>
<keyword evidence="3" id="KW-1185">Reference proteome</keyword>
<comment type="caution">
    <text evidence="2">The sequence shown here is derived from an EMBL/GenBank/DDBJ whole genome shotgun (WGS) entry which is preliminary data.</text>
</comment>
<organism evidence="2 3">
    <name type="scientific">Catenulispora yoronensis</name>
    <dbReference type="NCBI Taxonomy" id="450799"/>
    <lineage>
        <taxon>Bacteria</taxon>
        <taxon>Bacillati</taxon>
        <taxon>Actinomycetota</taxon>
        <taxon>Actinomycetes</taxon>
        <taxon>Catenulisporales</taxon>
        <taxon>Catenulisporaceae</taxon>
        <taxon>Catenulispora</taxon>
    </lineage>
</organism>
<dbReference type="Pfam" id="PF13424">
    <property type="entry name" value="TPR_12"/>
    <property type="match status" value="2"/>
</dbReference>
<dbReference type="SUPFAM" id="SSF52540">
    <property type="entry name" value="P-loop containing nucleoside triphosphate hydrolases"/>
    <property type="match status" value="1"/>
</dbReference>
<dbReference type="SMART" id="SM00028">
    <property type="entry name" value="TPR"/>
    <property type="match status" value="5"/>
</dbReference>
<dbReference type="InterPro" id="IPR036388">
    <property type="entry name" value="WH-like_DNA-bd_sf"/>
</dbReference>
<dbReference type="InterPro" id="IPR002182">
    <property type="entry name" value="NB-ARC"/>
</dbReference>
<dbReference type="PANTHER" id="PTHR47691">
    <property type="entry name" value="REGULATOR-RELATED"/>
    <property type="match status" value="1"/>
</dbReference>
<reference evidence="2 3" key="1">
    <citation type="journal article" date="2019" name="Int. J. Syst. Evol. Microbiol.">
        <title>The Global Catalogue of Microorganisms (GCM) 10K type strain sequencing project: providing services to taxonomists for standard genome sequencing and annotation.</title>
        <authorList>
            <consortium name="The Broad Institute Genomics Platform"/>
            <consortium name="The Broad Institute Genome Sequencing Center for Infectious Disease"/>
            <person name="Wu L."/>
            <person name="Ma J."/>
        </authorList>
    </citation>
    <scope>NUCLEOTIDE SEQUENCE [LARGE SCALE GENOMIC DNA]</scope>
    <source>
        <strain evidence="2 3">JCM 16014</strain>
    </source>
</reference>
<dbReference type="RefSeq" id="WP_344664288.1">
    <property type="nucleotide sequence ID" value="NZ_BAAAQN010000004.1"/>
</dbReference>
<sequence>MTLGTEIPDPDKAGDLAEFIEALGRLRLWAGGPTYRTLAKRVGPLLPVPQEVALSTVADVFHPQRRRLDLDLVVAIVRALGLPDPTVNQWRQACLRVHRVSKTGGPGGVSRQLPATLPTFTGRVEALKALLTATAPKAAVIAGTAAGTAAGSVGSVGPVASVGSGTPAPTVVITAVEGMAGVGKTQLAVHAANELVKAGHFTDTQLYVNLRGFDPDQPPVDPYEVLGGFLRAIGVPAPQVPAAHDDRAAMFRDRMHDRQALVLLDNAADEDQVRDLIPASPTSAVLITSRRSLVGLDSATVHRLDVFTHDEAMTLLRRIAGRQRIDAEPEAATELLALCGQLPLAVVLTASRLRARPSWTIAQLVERLRGRLLDAANGGGRDLRAVFDLSYQSLAHTPRRLFRLLGLNPGADITAEAAAALAGTTTAEAGEILEALLDEHLIEQRTFGRYEFHDLLRDYARQAAVDQEPAAERDAAIDRLMRYQTHTTATAMQILTGRPNEVTPDGTTPVPPPAMPTAEQARAWLDAERANLLATSELATTGGWHTHGWQLPAIIGTYLHLQLDNAAWVTVNERAVTSAGRLNNRRAMAISTKNHAAALIYSADFTSAQPVLNTALHLMRELGDLDGQAGLHNNMAMIDCLAGRFTVAIDHYQRCLDLCRELGYTTRMSTPLGNIAISLCWLDRAAEALPYAEESLSLVEQSADRKGECYALSAVANSHLGMGNHSTALAYFDKALASSRSVGNRGNEMLCIDGLARTHARQGTFDDAYRFHNEALAMADSIGNSPDLARLLNNLADTKRRQGRREDAHATFKQALEASWSEFERARAEQGIADTAR</sequence>
<dbReference type="InterPro" id="IPR019734">
    <property type="entry name" value="TPR_rpt"/>
</dbReference>
<dbReference type="Gene3D" id="3.40.50.300">
    <property type="entry name" value="P-loop containing nucleotide triphosphate hydrolases"/>
    <property type="match status" value="1"/>
</dbReference>
<dbReference type="PANTHER" id="PTHR47691:SF3">
    <property type="entry name" value="HTH-TYPE TRANSCRIPTIONAL REGULATOR RV0890C-RELATED"/>
    <property type="match status" value="1"/>
</dbReference>
<dbReference type="InterPro" id="IPR011990">
    <property type="entry name" value="TPR-like_helical_dom_sf"/>
</dbReference>
<dbReference type="Gene3D" id="1.25.40.10">
    <property type="entry name" value="Tetratricopeptide repeat domain"/>
    <property type="match status" value="1"/>
</dbReference>
<dbReference type="InterPro" id="IPR027417">
    <property type="entry name" value="P-loop_NTPase"/>
</dbReference>